<name>A0A2H0V5M6_9BACT</name>
<evidence type="ECO:0000259" key="1">
    <source>
        <dbReference type="PROSITE" id="PS50234"/>
    </source>
</evidence>
<reference evidence="3" key="1">
    <citation type="submission" date="2017-09" db="EMBL/GenBank/DDBJ databases">
        <title>Depth-based differentiation of microbial function through sediment-hosted aquifers and enrichment of novel symbionts in the deep terrestrial subsurface.</title>
        <authorList>
            <person name="Probst A.J."/>
            <person name="Ladd B."/>
            <person name="Jarett J.K."/>
            <person name="Geller-Mcgrath D.E."/>
            <person name="Sieber C.M.K."/>
            <person name="Emerson J.B."/>
            <person name="Anantharaman K."/>
            <person name="Thomas B.C."/>
            <person name="Malmstrom R."/>
            <person name="Stieglmeier M."/>
            <person name="Klingl A."/>
            <person name="Woyke T."/>
            <person name="Ryan C.M."/>
            <person name="Banfield J.F."/>
        </authorList>
    </citation>
    <scope>NUCLEOTIDE SEQUENCE [LARGE SCALE GENOMIC DNA]</scope>
</reference>
<gene>
    <name evidence="2" type="ORF">COT97_01510</name>
</gene>
<dbReference type="CDD" id="cd00198">
    <property type="entry name" value="vWFA"/>
    <property type="match status" value="1"/>
</dbReference>
<dbReference type="SMART" id="SM00327">
    <property type="entry name" value="VWA"/>
    <property type="match status" value="1"/>
</dbReference>
<dbReference type="SUPFAM" id="SSF53300">
    <property type="entry name" value="vWA-like"/>
    <property type="match status" value="1"/>
</dbReference>
<dbReference type="InterPro" id="IPR002035">
    <property type="entry name" value="VWF_A"/>
</dbReference>
<accession>A0A2H0V5M6</accession>
<dbReference type="PANTHER" id="PTHR47824">
    <property type="entry name" value="UBIQUITIN-LIKE DOMAIN-CONTAINING PROTEIN"/>
    <property type="match status" value="1"/>
</dbReference>
<dbReference type="PROSITE" id="PS50234">
    <property type="entry name" value="VWFA"/>
    <property type="match status" value="1"/>
</dbReference>
<dbReference type="Proteomes" id="UP000229901">
    <property type="component" value="Unassembled WGS sequence"/>
</dbReference>
<dbReference type="PANTHER" id="PTHR47824:SF3">
    <property type="entry name" value="UBIQUITIN-LIKE DOMAIN-CONTAINING PROTEIN"/>
    <property type="match status" value="1"/>
</dbReference>
<evidence type="ECO:0000313" key="2">
    <source>
        <dbReference type="EMBL" id="PIR94365.1"/>
    </source>
</evidence>
<proteinExistence type="predicted"/>
<dbReference type="AlphaFoldDB" id="A0A2H0V5M6"/>
<protein>
    <recommendedName>
        <fullName evidence="1">VWFA domain-containing protein</fullName>
    </recommendedName>
</protein>
<sequence length="270" mass="30472">MSSDIEKREKSGAMTSGGTVSISAIKRRRESEKSVSDLVRVVKMNPKLQLILMFDITASMFGYFEEVRKHLAMIVAAVRERVPRSEFAIFAFRNHGDKDRYDQIFYTSPLTSDLSVVNRAIEKIRRGGGGPDALTCMEECLRAANGLSWKESAQKAIVVIGDMPPHGVLDSVTKCYAGIDYRQEVIGFKKKQIKVYSVFCGTSQRVRDFYQKMATDTNGRFMDFDSIEMIVELIVGVSMKETGNLDKFLADLRSRKQLSPAKERVLKLLE</sequence>
<dbReference type="Gene3D" id="3.40.50.410">
    <property type="entry name" value="von Willebrand factor, type A domain"/>
    <property type="match status" value="1"/>
</dbReference>
<feature type="domain" description="VWFA" evidence="1">
    <location>
        <begin position="49"/>
        <end position="252"/>
    </location>
</feature>
<evidence type="ECO:0000313" key="3">
    <source>
        <dbReference type="Proteomes" id="UP000229901"/>
    </source>
</evidence>
<comment type="caution">
    <text evidence="2">The sequence shown here is derived from an EMBL/GenBank/DDBJ whole genome shotgun (WGS) entry which is preliminary data.</text>
</comment>
<dbReference type="EMBL" id="PFAP01000007">
    <property type="protein sequence ID" value="PIR94365.1"/>
    <property type="molecule type" value="Genomic_DNA"/>
</dbReference>
<dbReference type="InterPro" id="IPR036465">
    <property type="entry name" value="vWFA_dom_sf"/>
</dbReference>
<organism evidence="2 3">
    <name type="scientific">Candidatus Falkowbacteria bacterium CG10_big_fil_rev_8_21_14_0_10_39_11</name>
    <dbReference type="NCBI Taxonomy" id="1974565"/>
    <lineage>
        <taxon>Bacteria</taxon>
        <taxon>Candidatus Falkowiibacteriota</taxon>
    </lineage>
</organism>